<dbReference type="GO" id="GO:0005881">
    <property type="term" value="C:cytoplasmic microtubule"/>
    <property type="evidence" value="ECO:0007669"/>
    <property type="project" value="TreeGrafter"/>
</dbReference>
<reference evidence="1" key="1">
    <citation type="submission" date="2023-03" db="EMBL/GenBank/DDBJ databases">
        <title>Chromosome-scale reference genome and RAD-based genetic map of yellow starthistle (Centaurea solstitialis) reveal putative structural variation and QTLs associated with invader traits.</title>
        <authorList>
            <person name="Reatini B."/>
            <person name="Cang F.A."/>
            <person name="Jiang Q."/>
            <person name="Mckibben M.T.W."/>
            <person name="Barker M.S."/>
            <person name="Rieseberg L.H."/>
            <person name="Dlugosch K.M."/>
        </authorList>
    </citation>
    <scope>NUCLEOTIDE SEQUENCE</scope>
    <source>
        <strain evidence="1">CAN-66</strain>
        <tissue evidence="1">Leaf</tissue>
    </source>
</reference>
<dbReference type="GO" id="GO:0008017">
    <property type="term" value="F:microtubule binding"/>
    <property type="evidence" value="ECO:0007669"/>
    <property type="project" value="TreeGrafter"/>
</dbReference>
<gene>
    <name evidence="1" type="ORF">OSB04_027056</name>
</gene>
<organism evidence="1 2">
    <name type="scientific">Centaurea solstitialis</name>
    <name type="common">yellow star-thistle</name>
    <dbReference type="NCBI Taxonomy" id="347529"/>
    <lineage>
        <taxon>Eukaryota</taxon>
        <taxon>Viridiplantae</taxon>
        <taxon>Streptophyta</taxon>
        <taxon>Embryophyta</taxon>
        <taxon>Tracheophyta</taxon>
        <taxon>Spermatophyta</taxon>
        <taxon>Magnoliopsida</taxon>
        <taxon>eudicotyledons</taxon>
        <taxon>Gunneridae</taxon>
        <taxon>Pentapetalae</taxon>
        <taxon>asterids</taxon>
        <taxon>campanulids</taxon>
        <taxon>Asterales</taxon>
        <taxon>Asteraceae</taxon>
        <taxon>Carduoideae</taxon>
        <taxon>Cardueae</taxon>
        <taxon>Centaureinae</taxon>
        <taxon>Centaurea</taxon>
    </lineage>
</organism>
<accession>A0AA38SQK5</accession>
<dbReference type="AlphaFoldDB" id="A0AA38SQK5"/>
<dbReference type="Proteomes" id="UP001172457">
    <property type="component" value="Chromosome 7"/>
</dbReference>
<dbReference type="EMBL" id="JARYMX010000007">
    <property type="protein sequence ID" value="KAJ9540550.1"/>
    <property type="molecule type" value="Genomic_DNA"/>
</dbReference>
<dbReference type="GO" id="GO:0000226">
    <property type="term" value="P:microtubule cytoskeleton organization"/>
    <property type="evidence" value="ECO:0007669"/>
    <property type="project" value="TreeGrafter"/>
</dbReference>
<feature type="non-terminal residue" evidence="1">
    <location>
        <position position="178"/>
    </location>
</feature>
<dbReference type="PANTHER" id="PTHR21567">
    <property type="entry name" value="CLASP"/>
    <property type="match status" value="1"/>
</dbReference>
<dbReference type="PANTHER" id="PTHR21567:SF62">
    <property type="entry name" value="ARM REPEAT SUPERFAMILY PROTEIN"/>
    <property type="match status" value="1"/>
</dbReference>
<evidence type="ECO:0000313" key="2">
    <source>
        <dbReference type="Proteomes" id="UP001172457"/>
    </source>
</evidence>
<evidence type="ECO:0000313" key="1">
    <source>
        <dbReference type="EMBL" id="KAJ9540550.1"/>
    </source>
</evidence>
<sequence>MSENAIRDLNLLPISESSSEKDIFAKPYVVGDKQRTSMGSLLQSHVNGNEVGVVFEVEYIEFEKLDDLQDVDKNLKMLLPGLESKDWVLNVKPSTTFDIYCEPCSFCLQVLSPISYAHVAHDRYSLRHTLNENRERVISLVVKSLKNPRSAVCKTGIMTSADIFKAFGDHIIDLLDLM</sequence>
<protein>
    <submittedName>
        <fullName evidence="1">Uncharacterized protein</fullName>
    </submittedName>
</protein>
<comment type="caution">
    <text evidence="1">The sequence shown here is derived from an EMBL/GenBank/DDBJ whole genome shotgun (WGS) entry which is preliminary data.</text>
</comment>
<name>A0AA38SQK5_9ASTR</name>
<keyword evidence="2" id="KW-1185">Reference proteome</keyword>
<proteinExistence type="predicted"/>